<gene>
    <name evidence="1" type="ORF">JOH49_002745</name>
</gene>
<dbReference type="Proteomes" id="UP000673383">
    <property type="component" value="Unassembled WGS sequence"/>
</dbReference>
<sequence length="81" mass="9001">MLHPALEGEGRLTWSAAECETGWGDLSARTVPEWRDHPTSVRIACEPILPLQGRMRAAIRYARLLRIARVCAMSGSAARAW</sequence>
<dbReference type="AlphaFoldDB" id="A0A8I1Y5D7"/>
<reference evidence="1" key="1">
    <citation type="submission" date="2021-02" db="EMBL/GenBank/DDBJ databases">
        <title>Genomic Encyclopedia of Type Strains, Phase IV (KMG-V): Genome sequencing to study the core and pangenomes of soil and plant-associated prokaryotes.</title>
        <authorList>
            <person name="Whitman W."/>
        </authorList>
    </citation>
    <scope>NUCLEOTIDE SEQUENCE</scope>
    <source>
        <strain evidence="1">USDA 406</strain>
    </source>
</reference>
<evidence type="ECO:0000313" key="1">
    <source>
        <dbReference type="EMBL" id="MBP1292992.1"/>
    </source>
</evidence>
<comment type="caution">
    <text evidence="1">The sequence shown here is derived from an EMBL/GenBank/DDBJ whole genome shotgun (WGS) entry which is preliminary data.</text>
</comment>
<organism evidence="1 2">
    <name type="scientific">Bradyrhizobium elkanii</name>
    <dbReference type="NCBI Taxonomy" id="29448"/>
    <lineage>
        <taxon>Bacteria</taxon>
        <taxon>Pseudomonadati</taxon>
        <taxon>Pseudomonadota</taxon>
        <taxon>Alphaproteobacteria</taxon>
        <taxon>Hyphomicrobiales</taxon>
        <taxon>Nitrobacteraceae</taxon>
        <taxon>Bradyrhizobium</taxon>
    </lineage>
</organism>
<evidence type="ECO:0000313" key="2">
    <source>
        <dbReference type="Proteomes" id="UP000673383"/>
    </source>
</evidence>
<name>A0A8I1Y5D7_BRAEL</name>
<protein>
    <submittedName>
        <fullName evidence="1">Uncharacterized protein</fullName>
    </submittedName>
</protein>
<accession>A0A8I1Y5D7</accession>
<proteinExistence type="predicted"/>
<dbReference type="EMBL" id="JAFICZ010000001">
    <property type="protein sequence ID" value="MBP1292992.1"/>
    <property type="molecule type" value="Genomic_DNA"/>
</dbReference>